<feature type="domain" description="Haemophore haem-binding" evidence="1">
    <location>
        <begin position="2"/>
        <end position="42"/>
    </location>
</feature>
<dbReference type="NCBIfam" id="TIGR04529">
    <property type="entry name" value="MTB_hemophore"/>
    <property type="match status" value="1"/>
</dbReference>
<organism evidence="2 3">
    <name type="scientific">Mycolicibacterium sarraceniae</name>
    <dbReference type="NCBI Taxonomy" id="1534348"/>
    <lineage>
        <taxon>Bacteria</taxon>
        <taxon>Bacillati</taxon>
        <taxon>Actinomycetota</taxon>
        <taxon>Actinomycetes</taxon>
        <taxon>Mycobacteriales</taxon>
        <taxon>Mycobacteriaceae</taxon>
        <taxon>Mycolicibacterium</taxon>
    </lineage>
</organism>
<dbReference type="Pfam" id="PF16525">
    <property type="entry name" value="MHB"/>
    <property type="match status" value="1"/>
</dbReference>
<dbReference type="Proteomes" id="UP000466445">
    <property type="component" value="Chromosome"/>
</dbReference>
<dbReference type="KEGG" id="msar:MSAR_17980"/>
<dbReference type="GO" id="GO:0020037">
    <property type="term" value="F:heme binding"/>
    <property type="evidence" value="ECO:0007669"/>
    <property type="project" value="InterPro"/>
</dbReference>
<dbReference type="Gene3D" id="1.20.20.20">
    <property type="entry name" value="Haemophore, haem-binding domain"/>
    <property type="match status" value="1"/>
</dbReference>
<dbReference type="InterPro" id="IPR038378">
    <property type="entry name" value="MHB_sf"/>
</dbReference>
<dbReference type="InterPro" id="IPR032407">
    <property type="entry name" value="MHB"/>
</dbReference>
<evidence type="ECO:0000259" key="1">
    <source>
        <dbReference type="Pfam" id="PF16525"/>
    </source>
</evidence>
<reference evidence="2 3" key="1">
    <citation type="journal article" date="2019" name="Emerg. Microbes Infect.">
        <title>Comprehensive subspecies identification of 175 nontuberculous mycobacteria species based on 7547 genomic profiles.</title>
        <authorList>
            <person name="Matsumoto Y."/>
            <person name="Kinjo T."/>
            <person name="Motooka D."/>
            <person name="Nabeya D."/>
            <person name="Jung N."/>
            <person name="Uechi K."/>
            <person name="Horii T."/>
            <person name="Iida T."/>
            <person name="Fujita J."/>
            <person name="Nakamura S."/>
        </authorList>
    </citation>
    <scope>NUCLEOTIDE SEQUENCE [LARGE SCALE GENOMIC DNA]</scope>
    <source>
        <strain evidence="2 3">JCM 30395</strain>
    </source>
</reference>
<dbReference type="AlphaFoldDB" id="A0A7I7SNW2"/>
<evidence type="ECO:0000313" key="3">
    <source>
        <dbReference type="Proteomes" id="UP000466445"/>
    </source>
</evidence>
<dbReference type="EMBL" id="AP022595">
    <property type="protein sequence ID" value="BBY58662.1"/>
    <property type="molecule type" value="Genomic_DNA"/>
</dbReference>
<name>A0A7I7SNW2_9MYCO</name>
<protein>
    <recommendedName>
        <fullName evidence="1">Haemophore haem-binding domain-containing protein</fullName>
    </recommendedName>
</protein>
<proteinExistence type="predicted"/>
<sequence length="60" mass="6537">MYTQPRPQAEANVRGYFTANPGECYDLRGILAPIADTQQSCNVSVLPPNLQTAYDAFMAG</sequence>
<accession>A0A7I7SNW2</accession>
<evidence type="ECO:0000313" key="2">
    <source>
        <dbReference type="EMBL" id="BBY58662.1"/>
    </source>
</evidence>
<keyword evidence="3" id="KW-1185">Reference proteome</keyword>
<gene>
    <name evidence="2" type="ORF">MSAR_17980</name>
</gene>